<reference evidence="3 4" key="1">
    <citation type="submission" date="2020-07" db="EMBL/GenBank/DDBJ databases">
        <title>Comparative genomics of pyrophilous fungi reveals a link between fire events and developmental genes.</title>
        <authorList>
            <consortium name="DOE Joint Genome Institute"/>
            <person name="Steindorff A.S."/>
            <person name="Carver A."/>
            <person name="Calhoun S."/>
            <person name="Stillman K."/>
            <person name="Liu H."/>
            <person name="Lipzen A."/>
            <person name="Pangilinan J."/>
            <person name="Labutti K."/>
            <person name="Bruns T.D."/>
            <person name="Grigoriev I.V."/>
        </authorList>
    </citation>
    <scope>NUCLEOTIDE SEQUENCE [LARGE SCALE GENOMIC DNA]</scope>
    <source>
        <strain evidence="3 4">CBS 144469</strain>
    </source>
</reference>
<accession>A0A8H6HWL1</accession>
<keyword evidence="2" id="KW-0812">Transmembrane</keyword>
<gene>
    <name evidence="3" type="ORF">DFP72DRAFT_848798</name>
</gene>
<keyword evidence="2" id="KW-0472">Membrane</keyword>
<feature type="transmembrane region" description="Helical" evidence="2">
    <location>
        <begin position="140"/>
        <end position="162"/>
    </location>
</feature>
<evidence type="ECO:0000256" key="1">
    <source>
        <dbReference type="SAM" id="MobiDB-lite"/>
    </source>
</evidence>
<comment type="caution">
    <text evidence="3">The sequence shown here is derived from an EMBL/GenBank/DDBJ whole genome shotgun (WGS) entry which is preliminary data.</text>
</comment>
<dbReference type="EMBL" id="JACGCI010000037">
    <property type="protein sequence ID" value="KAF6753869.1"/>
    <property type="molecule type" value="Genomic_DNA"/>
</dbReference>
<protein>
    <submittedName>
        <fullName evidence="3">Uncharacterized protein</fullName>
    </submittedName>
</protein>
<feature type="region of interest" description="Disordered" evidence="1">
    <location>
        <begin position="382"/>
        <end position="411"/>
    </location>
</feature>
<evidence type="ECO:0000313" key="4">
    <source>
        <dbReference type="Proteomes" id="UP000521943"/>
    </source>
</evidence>
<organism evidence="3 4">
    <name type="scientific">Ephemerocybe angulata</name>
    <dbReference type="NCBI Taxonomy" id="980116"/>
    <lineage>
        <taxon>Eukaryota</taxon>
        <taxon>Fungi</taxon>
        <taxon>Dikarya</taxon>
        <taxon>Basidiomycota</taxon>
        <taxon>Agaricomycotina</taxon>
        <taxon>Agaricomycetes</taxon>
        <taxon>Agaricomycetidae</taxon>
        <taxon>Agaricales</taxon>
        <taxon>Agaricineae</taxon>
        <taxon>Psathyrellaceae</taxon>
        <taxon>Ephemerocybe</taxon>
    </lineage>
</organism>
<evidence type="ECO:0000256" key="2">
    <source>
        <dbReference type="SAM" id="Phobius"/>
    </source>
</evidence>
<dbReference type="AlphaFoldDB" id="A0A8H6HWL1"/>
<dbReference type="Proteomes" id="UP000521943">
    <property type="component" value="Unassembled WGS sequence"/>
</dbReference>
<keyword evidence="2" id="KW-1133">Transmembrane helix</keyword>
<evidence type="ECO:0000313" key="3">
    <source>
        <dbReference type="EMBL" id="KAF6753869.1"/>
    </source>
</evidence>
<name>A0A8H6HWL1_9AGAR</name>
<keyword evidence="4" id="KW-1185">Reference proteome</keyword>
<proteinExistence type="predicted"/>
<sequence>MPVRWTSSRLTVSLSDSGIKLFNNYFETSITKRLSGLCHSREECLCLGSKFLPPKVCRGLALGIDDLAGSKPGSDADNAIMHSHPSPLFACPAGGKGQVPDSYNGYLYAVPLSQLDRELGYNCTWSEGEISTAVKTGRDAAAYVAFAKGTCIAALAVVVLYVRYRNQSGSLIQVIRRDGGLYIFLLTEPWIPRYPKCRGQICPANELGDKTTGFGDEQMEMNQYAGLGYFTLLACRTFLHGHRCALNQGFELRWGKALQETRQRERRIRSRLAAGRLTRIQNNWSPSSVWASVYDGYPGWNASDNWGSTKWLSWDCDASVWPSLPQRQMPRGGRRYLCYYEHRATEREALNPACTATNSIKHVSDPSILIPEVQTHWGSEINARGTNRPSRSALKATPTSAPTSRAERIISSSSRGPALCTEIRLRTRTVIFETTSSARSTPHTRTPVAKTGSPARLRLVGVEDVQMTVSMNQGVIHDISPVDIENLTNSLFDFRDRQGDPLNFLVSIYTGRIDHPGAGPIAEFHWNGD</sequence>